<evidence type="ECO:0000313" key="1">
    <source>
        <dbReference type="EMBL" id="CAK8997829.1"/>
    </source>
</evidence>
<comment type="caution">
    <text evidence="1">The sequence shown here is derived from an EMBL/GenBank/DDBJ whole genome shotgun (WGS) entry which is preliminary data.</text>
</comment>
<proteinExistence type="predicted"/>
<protein>
    <recommendedName>
        <fullName evidence="3">BAH domain-containing protein</fullName>
    </recommendedName>
</protein>
<dbReference type="Proteomes" id="UP001642464">
    <property type="component" value="Unassembled WGS sequence"/>
</dbReference>
<feature type="non-terminal residue" evidence="1">
    <location>
        <position position="1"/>
    </location>
</feature>
<accession>A0ABP0I5G7</accession>
<sequence>VLTKNVLKKDGKLVGLIVLEAYARRFLEGAEERKVYEIRRAPVRFLKEGDRIALISVSKTAWTVIGILEYQDCIRIKNALFEKHFPLHRVSQTEYETFRRSWSNPHQDHCFAWHFDLVHAFVPGLQFKERVAGPVTWCHFRLDDLQTWKGKRSAESSESISLDTSKRIKHSDSGSSQTVPDSCVENVDQGLLVCANRAVVPDDCGAVQDDCQAVEDGCEEIHYCELVPDSESQTHCMCIIFTALEWRSLCSGGTSLLKPFRPRDPKLHVLVQRDSGLFFVGMVEVEVANFTVVEGGDLSAWSDTYSKYDLKHLSTLKRLWQWNIASVNRVDIESEVRPMTKAHNRTFRKSMSDFRFAPAKPPESLSLLETARYFFEQDLRISVEHVFSCEFDPVKREFILDSHKDVKHVFDDNLCFEKKSGHCHICNCEHAISRENCFIDVLISGPSCKDLSRLKASRGHHAGCYEDASSDGTSGPTYRQGFLEVAWHSICMKALTL</sequence>
<reference evidence="1 2" key="1">
    <citation type="submission" date="2024-02" db="EMBL/GenBank/DDBJ databases">
        <authorList>
            <person name="Chen Y."/>
            <person name="Shah S."/>
            <person name="Dougan E. K."/>
            <person name="Thang M."/>
            <person name="Chan C."/>
        </authorList>
    </citation>
    <scope>NUCLEOTIDE SEQUENCE [LARGE SCALE GENOMIC DNA]</scope>
</reference>
<name>A0ABP0I5G7_9DINO</name>
<gene>
    <name evidence="1" type="ORF">SCF082_LOCUS5368</name>
</gene>
<keyword evidence="2" id="KW-1185">Reference proteome</keyword>
<dbReference type="EMBL" id="CAXAMM010002902">
    <property type="protein sequence ID" value="CAK8997829.1"/>
    <property type="molecule type" value="Genomic_DNA"/>
</dbReference>
<organism evidence="1 2">
    <name type="scientific">Durusdinium trenchii</name>
    <dbReference type="NCBI Taxonomy" id="1381693"/>
    <lineage>
        <taxon>Eukaryota</taxon>
        <taxon>Sar</taxon>
        <taxon>Alveolata</taxon>
        <taxon>Dinophyceae</taxon>
        <taxon>Suessiales</taxon>
        <taxon>Symbiodiniaceae</taxon>
        <taxon>Durusdinium</taxon>
    </lineage>
</organism>
<evidence type="ECO:0000313" key="2">
    <source>
        <dbReference type="Proteomes" id="UP001642464"/>
    </source>
</evidence>
<evidence type="ECO:0008006" key="3">
    <source>
        <dbReference type="Google" id="ProtNLM"/>
    </source>
</evidence>